<dbReference type="SUPFAM" id="SSF54106">
    <property type="entry name" value="LysM domain"/>
    <property type="match status" value="1"/>
</dbReference>
<evidence type="ECO:0000313" key="5">
    <source>
        <dbReference type="Proteomes" id="UP000006039"/>
    </source>
</evidence>
<dbReference type="InterPro" id="IPR036779">
    <property type="entry name" value="LysM_dom_sf"/>
</dbReference>
<dbReference type="RefSeq" id="XP_009219293.1">
    <property type="nucleotide sequence ID" value="XM_009221029.1"/>
</dbReference>
<gene>
    <name evidence="4" type="primary">20343708</name>
    <name evidence="3" type="ORF">GGTG_03250</name>
</gene>
<dbReference type="OrthoDB" id="2107166at2759"/>
<dbReference type="AlphaFoldDB" id="J3NPP3"/>
<dbReference type="CDD" id="cd00118">
    <property type="entry name" value="LysM"/>
    <property type="match status" value="1"/>
</dbReference>
<reference evidence="3" key="2">
    <citation type="submission" date="2010-07" db="EMBL/GenBank/DDBJ databases">
        <authorList>
            <consortium name="The Broad Institute Genome Sequencing Platform"/>
            <consortium name="Broad Institute Genome Sequencing Center for Infectious Disease"/>
            <person name="Ma L.-J."/>
            <person name="Dead R."/>
            <person name="Young S."/>
            <person name="Zeng Q."/>
            <person name="Koehrsen M."/>
            <person name="Alvarado L."/>
            <person name="Berlin A."/>
            <person name="Chapman S.B."/>
            <person name="Chen Z."/>
            <person name="Freedman E."/>
            <person name="Gellesch M."/>
            <person name="Goldberg J."/>
            <person name="Griggs A."/>
            <person name="Gujja S."/>
            <person name="Heilman E.R."/>
            <person name="Heiman D."/>
            <person name="Hepburn T."/>
            <person name="Howarth C."/>
            <person name="Jen D."/>
            <person name="Larson L."/>
            <person name="Mehta T."/>
            <person name="Neiman D."/>
            <person name="Pearson M."/>
            <person name="Roberts A."/>
            <person name="Saif S."/>
            <person name="Shea T."/>
            <person name="Shenoy N."/>
            <person name="Sisk P."/>
            <person name="Stolte C."/>
            <person name="Sykes S."/>
            <person name="Walk T."/>
            <person name="White J."/>
            <person name="Yandava C."/>
            <person name="Haas B."/>
            <person name="Nusbaum C."/>
            <person name="Birren B."/>
        </authorList>
    </citation>
    <scope>NUCLEOTIDE SEQUENCE</scope>
    <source>
        <strain evidence="3">R3-111a-1</strain>
    </source>
</reference>
<dbReference type="Proteomes" id="UP000006039">
    <property type="component" value="Unassembled WGS sequence"/>
</dbReference>
<dbReference type="EnsemblFungi" id="EJT78148">
    <property type="protein sequence ID" value="EJT78148"/>
    <property type="gene ID" value="GGTG_03250"/>
</dbReference>
<keyword evidence="5" id="KW-1185">Reference proteome</keyword>
<feature type="region of interest" description="Disordered" evidence="1">
    <location>
        <begin position="99"/>
        <end position="130"/>
    </location>
</feature>
<dbReference type="Gene3D" id="3.10.350.10">
    <property type="entry name" value="LysM domain"/>
    <property type="match status" value="1"/>
</dbReference>
<evidence type="ECO:0000313" key="4">
    <source>
        <dbReference type="EnsemblFungi" id="EJT78148"/>
    </source>
</evidence>
<reference evidence="5" key="1">
    <citation type="submission" date="2010-07" db="EMBL/GenBank/DDBJ databases">
        <title>The genome sequence of Gaeumannomyces graminis var. tritici strain R3-111a-1.</title>
        <authorList>
            <consortium name="The Broad Institute Genome Sequencing Platform"/>
            <person name="Ma L.-J."/>
            <person name="Dead R."/>
            <person name="Young S."/>
            <person name="Zeng Q."/>
            <person name="Koehrsen M."/>
            <person name="Alvarado L."/>
            <person name="Berlin A."/>
            <person name="Chapman S.B."/>
            <person name="Chen Z."/>
            <person name="Freedman E."/>
            <person name="Gellesch M."/>
            <person name="Goldberg J."/>
            <person name="Griggs A."/>
            <person name="Gujja S."/>
            <person name="Heilman E.R."/>
            <person name="Heiman D."/>
            <person name="Hepburn T."/>
            <person name="Howarth C."/>
            <person name="Jen D."/>
            <person name="Larson L."/>
            <person name="Mehta T."/>
            <person name="Neiman D."/>
            <person name="Pearson M."/>
            <person name="Roberts A."/>
            <person name="Saif S."/>
            <person name="Shea T."/>
            <person name="Shenoy N."/>
            <person name="Sisk P."/>
            <person name="Stolte C."/>
            <person name="Sykes S."/>
            <person name="Walk T."/>
            <person name="White J."/>
            <person name="Yandava C."/>
            <person name="Haas B."/>
            <person name="Nusbaum C."/>
            <person name="Birren B."/>
        </authorList>
    </citation>
    <scope>NUCLEOTIDE SEQUENCE [LARGE SCALE GENOMIC DNA]</scope>
    <source>
        <strain evidence="5">R3-111a-1</strain>
    </source>
</reference>
<dbReference type="eggNOG" id="ENOG502RNHD">
    <property type="taxonomic scope" value="Eukaryota"/>
</dbReference>
<proteinExistence type="predicted"/>
<dbReference type="Pfam" id="PF01476">
    <property type="entry name" value="LysM"/>
    <property type="match status" value="1"/>
</dbReference>
<dbReference type="GeneID" id="20343708"/>
<dbReference type="SMART" id="SM00257">
    <property type="entry name" value="LysM"/>
    <property type="match status" value="1"/>
</dbReference>
<reference evidence="4" key="5">
    <citation type="submission" date="2018-04" db="UniProtKB">
        <authorList>
            <consortium name="EnsemblFungi"/>
        </authorList>
    </citation>
    <scope>IDENTIFICATION</scope>
    <source>
        <strain evidence="4">R3-111a-1</strain>
    </source>
</reference>
<name>J3NPP3_GAET3</name>
<sequence>MRYSTVTAIAGFVSATAAESSPPPEWGKPALPGLFPSWPWCVRVHDVKSGDTCWAIAETYKITDWDLKLWNNYFMLRTCDQLEIGARLCVASYNIPDPANAPPPPPPPPTQAPPAPTPPPRLTTTPPDDQKTFPFTFCGRCPHDRNDLCQCQEKSRGHRGICSFYRPCDERCDYIAPC</sequence>
<feature type="domain" description="LysM" evidence="2">
    <location>
        <begin position="43"/>
        <end position="90"/>
    </location>
</feature>
<accession>J3NPP3</accession>
<dbReference type="EMBL" id="GL385396">
    <property type="protein sequence ID" value="EJT78148.1"/>
    <property type="molecule type" value="Genomic_DNA"/>
</dbReference>
<evidence type="ECO:0000313" key="3">
    <source>
        <dbReference type="EMBL" id="EJT78148.1"/>
    </source>
</evidence>
<protein>
    <recommendedName>
        <fullName evidence="2">LysM domain-containing protein</fullName>
    </recommendedName>
</protein>
<dbReference type="InterPro" id="IPR018392">
    <property type="entry name" value="LysM"/>
</dbReference>
<dbReference type="HOGENOM" id="CLU_1510694_0_0_1"/>
<dbReference type="VEuPathDB" id="FungiDB:GGTG_03250"/>
<evidence type="ECO:0000259" key="2">
    <source>
        <dbReference type="PROSITE" id="PS51782"/>
    </source>
</evidence>
<reference evidence="4" key="4">
    <citation type="journal article" date="2015" name="G3 (Bethesda)">
        <title>Genome sequences of three phytopathogenic species of the Magnaporthaceae family of fungi.</title>
        <authorList>
            <person name="Okagaki L.H."/>
            <person name="Nunes C.C."/>
            <person name="Sailsbery J."/>
            <person name="Clay B."/>
            <person name="Brown D."/>
            <person name="John T."/>
            <person name="Oh Y."/>
            <person name="Young N."/>
            <person name="Fitzgerald M."/>
            <person name="Haas B.J."/>
            <person name="Zeng Q."/>
            <person name="Young S."/>
            <person name="Adiconis X."/>
            <person name="Fan L."/>
            <person name="Levin J.Z."/>
            <person name="Mitchell T.K."/>
            <person name="Okubara P.A."/>
            <person name="Farman M.L."/>
            <person name="Kohn L.M."/>
            <person name="Birren B."/>
            <person name="Ma L.-J."/>
            <person name="Dean R.A."/>
        </authorList>
    </citation>
    <scope>NUCLEOTIDE SEQUENCE</scope>
    <source>
        <strain evidence="4">R3-111a-1</strain>
    </source>
</reference>
<reference evidence="3" key="3">
    <citation type="submission" date="2010-09" db="EMBL/GenBank/DDBJ databases">
        <title>Annotation of Gaeumannomyces graminis var. tritici R3-111a-1.</title>
        <authorList>
            <consortium name="The Broad Institute Genome Sequencing Platform"/>
            <person name="Ma L.-J."/>
            <person name="Dead R."/>
            <person name="Young S.K."/>
            <person name="Zeng Q."/>
            <person name="Gargeya S."/>
            <person name="Fitzgerald M."/>
            <person name="Haas B."/>
            <person name="Abouelleil A."/>
            <person name="Alvarado L."/>
            <person name="Arachchi H.M."/>
            <person name="Berlin A."/>
            <person name="Brown A."/>
            <person name="Chapman S.B."/>
            <person name="Chen Z."/>
            <person name="Dunbar C."/>
            <person name="Freedman E."/>
            <person name="Gearin G."/>
            <person name="Gellesch M."/>
            <person name="Goldberg J."/>
            <person name="Griggs A."/>
            <person name="Gujja S."/>
            <person name="Heiman D."/>
            <person name="Howarth C."/>
            <person name="Larson L."/>
            <person name="Lui A."/>
            <person name="MacDonald P.J.P."/>
            <person name="Mehta T."/>
            <person name="Montmayeur A."/>
            <person name="Murphy C."/>
            <person name="Neiman D."/>
            <person name="Pearson M."/>
            <person name="Priest M."/>
            <person name="Roberts A."/>
            <person name="Saif S."/>
            <person name="Shea T."/>
            <person name="Shenoy N."/>
            <person name="Sisk P."/>
            <person name="Stolte C."/>
            <person name="Sykes S."/>
            <person name="Yandava C."/>
            <person name="Wortman J."/>
            <person name="Nusbaum C."/>
            <person name="Birren B."/>
        </authorList>
    </citation>
    <scope>NUCLEOTIDE SEQUENCE</scope>
    <source>
        <strain evidence="3">R3-111a-1</strain>
    </source>
</reference>
<organism evidence="3">
    <name type="scientific">Gaeumannomyces tritici (strain R3-111a-1)</name>
    <name type="common">Wheat and barley take-all root rot fungus</name>
    <name type="synonym">Gaeumannomyces graminis var. tritici</name>
    <dbReference type="NCBI Taxonomy" id="644352"/>
    <lineage>
        <taxon>Eukaryota</taxon>
        <taxon>Fungi</taxon>
        <taxon>Dikarya</taxon>
        <taxon>Ascomycota</taxon>
        <taxon>Pezizomycotina</taxon>
        <taxon>Sordariomycetes</taxon>
        <taxon>Sordariomycetidae</taxon>
        <taxon>Magnaporthales</taxon>
        <taxon>Magnaporthaceae</taxon>
        <taxon>Gaeumannomyces</taxon>
    </lineage>
</organism>
<dbReference type="PROSITE" id="PS51782">
    <property type="entry name" value="LYSM"/>
    <property type="match status" value="1"/>
</dbReference>
<evidence type="ECO:0000256" key="1">
    <source>
        <dbReference type="SAM" id="MobiDB-lite"/>
    </source>
</evidence>
<feature type="compositionally biased region" description="Pro residues" evidence="1">
    <location>
        <begin position="99"/>
        <end position="121"/>
    </location>
</feature>